<feature type="compositionally biased region" description="Basic and acidic residues" evidence="1">
    <location>
        <begin position="136"/>
        <end position="156"/>
    </location>
</feature>
<evidence type="ECO:0000313" key="2">
    <source>
        <dbReference type="EMBL" id="QHT35448.1"/>
    </source>
</evidence>
<accession>A0A6C0F1X3</accession>
<reference evidence="2" key="1">
    <citation type="journal article" date="2020" name="Nature">
        <title>Giant virus diversity and host interactions through global metagenomics.</title>
        <authorList>
            <person name="Schulz F."/>
            <person name="Roux S."/>
            <person name="Paez-Espino D."/>
            <person name="Jungbluth S."/>
            <person name="Walsh D.A."/>
            <person name="Denef V.J."/>
            <person name="McMahon K.D."/>
            <person name="Konstantinidis K.T."/>
            <person name="Eloe-Fadrosh E.A."/>
            <person name="Kyrpides N.C."/>
            <person name="Woyke T."/>
        </authorList>
    </citation>
    <scope>NUCLEOTIDE SEQUENCE</scope>
    <source>
        <strain evidence="2">GVMAG-M-3300009180-45</strain>
    </source>
</reference>
<feature type="region of interest" description="Disordered" evidence="1">
    <location>
        <begin position="104"/>
        <end position="156"/>
    </location>
</feature>
<sequence length="323" mass="35066">MTSIIINSFYRALCSINDYTPIKDMDMKKLAVTLVDALYPEDGYITLEDDPRGSLRVHLDDSFLNRVRDQIAKGLELKEATEAAGFKAQEPIKQEVEVPVAAAAPAPAPAPEVKEVKTEAPKPAPAPKPKAAPKPKMTEEEKAAAKEAEKAAKAAAKEAEKAAAKAAKEAEKAAAKEAEKAAKEAEKAAAKAAPKAKFVGNLEKMNPTQVKTWKKVAAEAKVELTDDHTTRFLAAMNGLDNKVYNQKKLEVHMAEFFAPPPPEEKTEERECYPVIFQGKTYDVSLDGSVFEEQVDGKPAKKVGHVGMALFTGMTMPNPVDYSD</sequence>
<dbReference type="AlphaFoldDB" id="A0A6C0F1X3"/>
<dbReference type="EMBL" id="MN739021">
    <property type="protein sequence ID" value="QHT35448.1"/>
    <property type="molecule type" value="Genomic_DNA"/>
</dbReference>
<protein>
    <submittedName>
        <fullName evidence="2">Uncharacterized protein</fullName>
    </submittedName>
</protein>
<name>A0A6C0F1X3_9ZZZZ</name>
<evidence type="ECO:0000256" key="1">
    <source>
        <dbReference type="SAM" id="MobiDB-lite"/>
    </source>
</evidence>
<proteinExistence type="predicted"/>
<feature type="compositionally biased region" description="Pro residues" evidence="1">
    <location>
        <begin position="122"/>
        <end position="132"/>
    </location>
</feature>
<organism evidence="2">
    <name type="scientific">viral metagenome</name>
    <dbReference type="NCBI Taxonomy" id="1070528"/>
    <lineage>
        <taxon>unclassified sequences</taxon>
        <taxon>metagenomes</taxon>
        <taxon>organismal metagenomes</taxon>
    </lineage>
</organism>